<feature type="signal peptide" evidence="1">
    <location>
        <begin position="1"/>
        <end position="18"/>
    </location>
</feature>
<evidence type="ECO:0000313" key="3">
    <source>
        <dbReference type="Proteomes" id="UP000271162"/>
    </source>
</evidence>
<accession>A0A0N4YW65</accession>
<evidence type="ECO:0000313" key="2">
    <source>
        <dbReference type="EMBL" id="VDL85357.1"/>
    </source>
</evidence>
<protein>
    <submittedName>
        <fullName evidence="2 4">Uncharacterized protein</fullName>
    </submittedName>
</protein>
<dbReference type="AlphaFoldDB" id="A0A0N4YW65"/>
<dbReference type="EMBL" id="UYSL01026407">
    <property type="protein sequence ID" value="VDL85357.1"/>
    <property type="molecule type" value="Genomic_DNA"/>
</dbReference>
<feature type="chain" id="PRO_5043126041" evidence="1">
    <location>
        <begin position="19"/>
        <end position="83"/>
    </location>
</feature>
<keyword evidence="1" id="KW-0732">Signal</keyword>
<sequence>MKLFLVIVGVLLVVTVSTKEECDRSPINAHELDSSPEIKKKVKELGIEVGDGASMEIFAVFDKRKKITEYVKMQNKVCGRGFI</sequence>
<dbReference type="WBParaSite" id="NBR_0002148701-mRNA-1">
    <property type="protein sequence ID" value="NBR_0002148701-mRNA-1"/>
    <property type="gene ID" value="NBR_0002148701"/>
</dbReference>
<evidence type="ECO:0000256" key="1">
    <source>
        <dbReference type="SAM" id="SignalP"/>
    </source>
</evidence>
<keyword evidence="3" id="KW-1185">Reference proteome</keyword>
<gene>
    <name evidence="2" type="ORF">NBR_LOCUS21488</name>
</gene>
<reference evidence="4" key="1">
    <citation type="submission" date="2017-02" db="UniProtKB">
        <authorList>
            <consortium name="WormBaseParasite"/>
        </authorList>
    </citation>
    <scope>IDENTIFICATION</scope>
</reference>
<evidence type="ECO:0000313" key="4">
    <source>
        <dbReference type="WBParaSite" id="NBR_0002148701-mRNA-1"/>
    </source>
</evidence>
<reference evidence="2 3" key="2">
    <citation type="submission" date="2018-11" db="EMBL/GenBank/DDBJ databases">
        <authorList>
            <consortium name="Pathogen Informatics"/>
        </authorList>
    </citation>
    <scope>NUCLEOTIDE SEQUENCE [LARGE SCALE GENOMIC DNA]</scope>
</reference>
<dbReference type="Proteomes" id="UP000271162">
    <property type="component" value="Unassembled WGS sequence"/>
</dbReference>
<organism evidence="4">
    <name type="scientific">Nippostrongylus brasiliensis</name>
    <name type="common">Rat hookworm</name>
    <dbReference type="NCBI Taxonomy" id="27835"/>
    <lineage>
        <taxon>Eukaryota</taxon>
        <taxon>Metazoa</taxon>
        <taxon>Ecdysozoa</taxon>
        <taxon>Nematoda</taxon>
        <taxon>Chromadorea</taxon>
        <taxon>Rhabditida</taxon>
        <taxon>Rhabditina</taxon>
        <taxon>Rhabditomorpha</taxon>
        <taxon>Strongyloidea</taxon>
        <taxon>Heligmosomidae</taxon>
        <taxon>Nippostrongylus</taxon>
    </lineage>
</organism>
<name>A0A0N4YW65_NIPBR</name>
<proteinExistence type="predicted"/>